<reference evidence="1" key="3">
    <citation type="submission" date="2015-02" db="UniProtKB">
        <authorList>
            <consortium name="EnsemblProtists"/>
        </authorList>
    </citation>
    <scope>IDENTIFICATION</scope>
    <source>
        <strain evidence="1">DAOM BR144</strain>
    </source>
</reference>
<dbReference type="InParanoid" id="K3X0N2"/>
<evidence type="ECO:0000313" key="1">
    <source>
        <dbReference type="EnsemblProtists" id="PYU1_T010781"/>
    </source>
</evidence>
<dbReference type="EMBL" id="GL376592">
    <property type="status" value="NOT_ANNOTATED_CDS"/>
    <property type="molecule type" value="Genomic_DNA"/>
</dbReference>
<protein>
    <submittedName>
        <fullName evidence="1">Uncharacterized protein</fullName>
    </submittedName>
</protein>
<dbReference type="AlphaFoldDB" id="K3X0N2"/>
<evidence type="ECO:0000313" key="2">
    <source>
        <dbReference type="Proteomes" id="UP000019132"/>
    </source>
</evidence>
<reference evidence="2" key="2">
    <citation type="submission" date="2010-04" db="EMBL/GenBank/DDBJ databases">
        <authorList>
            <person name="Buell R."/>
            <person name="Hamilton J."/>
            <person name="Hostetler J."/>
        </authorList>
    </citation>
    <scope>NUCLEOTIDE SEQUENCE [LARGE SCALE GENOMIC DNA]</scope>
    <source>
        <strain evidence="2">DAOM:BR144</strain>
    </source>
</reference>
<dbReference type="STRING" id="431595.K3X0N2"/>
<dbReference type="Proteomes" id="UP000019132">
    <property type="component" value="Unassembled WGS sequence"/>
</dbReference>
<dbReference type="HOGENOM" id="CLU_1744171_0_0_1"/>
<dbReference type="VEuPathDB" id="FungiDB:PYU1_G010758"/>
<sequence length="150" mass="17898">MTVFFEKRNKVKRRLGQLKRRLHQFQLILGFPRPLGDEVELQKYKIAYQEVLLQERVDFCEAIAAQRLYKRLQSWKEAAGSSEFSVSSSNCDEEESIFLSQDQYFGCTEWLTRHLYDREYFQKHMLPLLLNGWIAIMPVDLEKEDSWLAL</sequence>
<organism evidence="1 2">
    <name type="scientific">Globisporangium ultimum (strain ATCC 200006 / CBS 805.95 / DAOM BR144)</name>
    <name type="common">Pythium ultimum</name>
    <dbReference type="NCBI Taxonomy" id="431595"/>
    <lineage>
        <taxon>Eukaryota</taxon>
        <taxon>Sar</taxon>
        <taxon>Stramenopiles</taxon>
        <taxon>Oomycota</taxon>
        <taxon>Peronosporomycetes</taxon>
        <taxon>Pythiales</taxon>
        <taxon>Pythiaceae</taxon>
        <taxon>Globisporangium</taxon>
    </lineage>
</organism>
<proteinExistence type="predicted"/>
<name>K3X0N2_GLOUD</name>
<accession>K3X0N2</accession>
<keyword evidence="2" id="KW-1185">Reference proteome</keyword>
<reference evidence="2" key="1">
    <citation type="journal article" date="2010" name="Genome Biol.">
        <title>Genome sequence of the necrotrophic plant pathogen Pythium ultimum reveals original pathogenicity mechanisms and effector repertoire.</title>
        <authorList>
            <person name="Levesque C.A."/>
            <person name="Brouwer H."/>
            <person name="Cano L."/>
            <person name="Hamilton J.P."/>
            <person name="Holt C."/>
            <person name="Huitema E."/>
            <person name="Raffaele S."/>
            <person name="Robideau G.P."/>
            <person name="Thines M."/>
            <person name="Win J."/>
            <person name="Zerillo M.M."/>
            <person name="Beakes G.W."/>
            <person name="Boore J.L."/>
            <person name="Busam D."/>
            <person name="Dumas B."/>
            <person name="Ferriera S."/>
            <person name="Fuerstenberg S.I."/>
            <person name="Gachon C.M."/>
            <person name="Gaulin E."/>
            <person name="Govers F."/>
            <person name="Grenville-Briggs L."/>
            <person name="Horner N."/>
            <person name="Hostetler J."/>
            <person name="Jiang R.H."/>
            <person name="Johnson J."/>
            <person name="Krajaejun T."/>
            <person name="Lin H."/>
            <person name="Meijer H.J."/>
            <person name="Moore B."/>
            <person name="Morris P."/>
            <person name="Phuntmart V."/>
            <person name="Puiu D."/>
            <person name="Shetty J."/>
            <person name="Stajich J.E."/>
            <person name="Tripathy S."/>
            <person name="Wawra S."/>
            <person name="van West P."/>
            <person name="Whitty B.R."/>
            <person name="Coutinho P.M."/>
            <person name="Henrissat B."/>
            <person name="Martin F."/>
            <person name="Thomas P.D."/>
            <person name="Tyler B.M."/>
            <person name="De Vries R.P."/>
            <person name="Kamoun S."/>
            <person name="Yandell M."/>
            <person name="Tisserat N."/>
            <person name="Buell C.R."/>
        </authorList>
    </citation>
    <scope>NUCLEOTIDE SEQUENCE</scope>
    <source>
        <strain evidence="2">DAOM:BR144</strain>
    </source>
</reference>
<dbReference type="EnsemblProtists" id="PYU1_T010781">
    <property type="protein sequence ID" value="PYU1_T010781"/>
    <property type="gene ID" value="PYU1_G010758"/>
</dbReference>